<protein>
    <submittedName>
        <fullName evidence="1">Uncharacterized protein</fullName>
    </submittedName>
</protein>
<dbReference type="Proteomes" id="UP000828941">
    <property type="component" value="Chromosome 11"/>
</dbReference>
<keyword evidence="2" id="KW-1185">Reference proteome</keyword>
<sequence>MVKIVIIVEKRLQLLEEMQRRNEAVHHSVEQRELTGGSAPGITIKQKGQIHGHFNGAVIENLYLKSSEGP</sequence>
<gene>
    <name evidence="1" type="ORF">L6164_026157</name>
</gene>
<evidence type="ECO:0000313" key="1">
    <source>
        <dbReference type="EMBL" id="KAI4313153.1"/>
    </source>
</evidence>
<dbReference type="EMBL" id="CM039436">
    <property type="protein sequence ID" value="KAI4313153.1"/>
    <property type="molecule type" value="Genomic_DNA"/>
</dbReference>
<name>A0ACB9LPG7_BAUVA</name>
<accession>A0ACB9LPG7</accession>
<organism evidence="1 2">
    <name type="scientific">Bauhinia variegata</name>
    <name type="common">Purple orchid tree</name>
    <name type="synonym">Phanera variegata</name>
    <dbReference type="NCBI Taxonomy" id="167791"/>
    <lineage>
        <taxon>Eukaryota</taxon>
        <taxon>Viridiplantae</taxon>
        <taxon>Streptophyta</taxon>
        <taxon>Embryophyta</taxon>
        <taxon>Tracheophyta</taxon>
        <taxon>Spermatophyta</taxon>
        <taxon>Magnoliopsida</taxon>
        <taxon>eudicotyledons</taxon>
        <taxon>Gunneridae</taxon>
        <taxon>Pentapetalae</taxon>
        <taxon>rosids</taxon>
        <taxon>fabids</taxon>
        <taxon>Fabales</taxon>
        <taxon>Fabaceae</taxon>
        <taxon>Cercidoideae</taxon>
        <taxon>Cercideae</taxon>
        <taxon>Bauhiniinae</taxon>
        <taxon>Bauhinia</taxon>
    </lineage>
</organism>
<evidence type="ECO:0000313" key="2">
    <source>
        <dbReference type="Proteomes" id="UP000828941"/>
    </source>
</evidence>
<comment type="caution">
    <text evidence="1">The sequence shown here is derived from an EMBL/GenBank/DDBJ whole genome shotgun (WGS) entry which is preliminary data.</text>
</comment>
<proteinExistence type="predicted"/>
<reference evidence="1 2" key="1">
    <citation type="journal article" date="2022" name="DNA Res.">
        <title>Chromosomal-level genome assembly of the orchid tree Bauhinia variegata (Leguminosae; Cercidoideae) supports the allotetraploid origin hypothesis of Bauhinia.</title>
        <authorList>
            <person name="Zhong Y."/>
            <person name="Chen Y."/>
            <person name="Zheng D."/>
            <person name="Pang J."/>
            <person name="Liu Y."/>
            <person name="Luo S."/>
            <person name="Meng S."/>
            <person name="Qian L."/>
            <person name="Wei D."/>
            <person name="Dai S."/>
            <person name="Zhou R."/>
        </authorList>
    </citation>
    <scope>NUCLEOTIDE SEQUENCE [LARGE SCALE GENOMIC DNA]</scope>
    <source>
        <strain evidence="1">BV-YZ2020</strain>
    </source>
</reference>